<proteinExistence type="predicted"/>
<reference evidence="2" key="1">
    <citation type="submission" date="2011-08" db="EMBL/GenBank/DDBJ databases">
        <authorList>
            <person name="Rombauts S."/>
        </authorList>
    </citation>
    <scope>NUCLEOTIDE SEQUENCE</scope>
    <source>
        <strain evidence="2">London</strain>
    </source>
</reference>
<organism evidence="1 2">
    <name type="scientific">Tetranychus urticae</name>
    <name type="common">Two-spotted spider mite</name>
    <dbReference type="NCBI Taxonomy" id="32264"/>
    <lineage>
        <taxon>Eukaryota</taxon>
        <taxon>Metazoa</taxon>
        <taxon>Ecdysozoa</taxon>
        <taxon>Arthropoda</taxon>
        <taxon>Chelicerata</taxon>
        <taxon>Arachnida</taxon>
        <taxon>Acari</taxon>
        <taxon>Acariformes</taxon>
        <taxon>Trombidiformes</taxon>
        <taxon>Prostigmata</taxon>
        <taxon>Eleutherengona</taxon>
        <taxon>Raphignathae</taxon>
        <taxon>Tetranychoidea</taxon>
        <taxon>Tetranychidae</taxon>
        <taxon>Tetranychus</taxon>
    </lineage>
</organism>
<dbReference type="EnsemblMetazoa" id="tetur45g00050.1">
    <property type="protein sequence ID" value="tetur45g00050.1"/>
    <property type="gene ID" value="tetur45g00050"/>
</dbReference>
<evidence type="ECO:0000313" key="1">
    <source>
        <dbReference type="EnsemblMetazoa" id="tetur45g00050.1"/>
    </source>
</evidence>
<dbReference type="Proteomes" id="UP000015104">
    <property type="component" value="Unassembled WGS sequence"/>
</dbReference>
<dbReference type="EMBL" id="CAEY01001253">
    <property type="status" value="NOT_ANNOTATED_CDS"/>
    <property type="molecule type" value="Genomic_DNA"/>
</dbReference>
<protein>
    <submittedName>
        <fullName evidence="1">Uncharacterized protein</fullName>
    </submittedName>
</protein>
<name>T1L5D5_TETUR</name>
<dbReference type="AlphaFoldDB" id="T1L5D5"/>
<keyword evidence="2" id="KW-1185">Reference proteome</keyword>
<sequence length="60" mass="6877">MSDIFSKTDGKKAPGHDEDVLLHVYNLALREQIFPRIWKKAIVKGVSATKNRPYLILKII</sequence>
<dbReference type="HOGENOM" id="CLU_2944670_0_0_1"/>
<reference evidence="1" key="2">
    <citation type="submission" date="2015-06" db="UniProtKB">
        <authorList>
            <consortium name="EnsemblMetazoa"/>
        </authorList>
    </citation>
    <scope>IDENTIFICATION</scope>
</reference>
<evidence type="ECO:0000313" key="2">
    <source>
        <dbReference type="Proteomes" id="UP000015104"/>
    </source>
</evidence>
<accession>T1L5D5</accession>